<dbReference type="PANTHER" id="PTHR30146">
    <property type="entry name" value="LACI-RELATED TRANSCRIPTIONAL REPRESSOR"/>
    <property type="match status" value="1"/>
</dbReference>
<proteinExistence type="predicted"/>
<keyword evidence="6" id="KW-1185">Reference proteome</keyword>
<dbReference type="InterPro" id="IPR028082">
    <property type="entry name" value="Peripla_BP_I"/>
</dbReference>
<feature type="domain" description="HTH lacI-type" evidence="4">
    <location>
        <begin position="5"/>
        <end position="59"/>
    </location>
</feature>
<evidence type="ECO:0000256" key="2">
    <source>
        <dbReference type="ARBA" id="ARBA00023125"/>
    </source>
</evidence>
<dbReference type="Gene3D" id="3.40.50.2300">
    <property type="match status" value="2"/>
</dbReference>
<sequence length="252" mass="27206">MAGSVGIRDVAARAGVSIGTVSNVLNKPDLVSEETLIKVQRVIDELGFVRNDLARQLKMGGGTTFGMIVLNVANPFFAELAHASETAAEQLGCTVVLGSSDQLPRREERYIDLFEEQRVRGMLIAPLDGPTARIRRLRERGTPLVLFSNHRDTGDFCTVAMDGDAGGYLAVSHLVEQGRRHIAFLGGPLHQVQDRWTGAMRACAETSGVKLSHIDTADQTIADGRAAGSGWPDCRRIGPTPSSRRTICLRSG</sequence>
<dbReference type="SMART" id="SM00354">
    <property type="entry name" value="HTH_LACI"/>
    <property type="match status" value="1"/>
</dbReference>
<name>A0ABQ6K8U5_9MICO</name>
<dbReference type="InterPro" id="IPR000843">
    <property type="entry name" value="HTH_LacI"/>
</dbReference>
<keyword evidence="1" id="KW-0805">Transcription regulation</keyword>
<evidence type="ECO:0000313" key="6">
    <source>
        <dbReference type="Proteomes" id="UP001157034"/>
    </source>
</evidence>
<evidence type="ECO:0000259" key="4">
    <source>
        <dbReference type="PROSITE" id="PS50932"/>
    </source>
</evidence>
<accession>A0ABQ6K8U5</accession>
<gene>
    <name evidence="5" type="ORF">GCM10025881_36630</name>
</gene>
<keyword evidence="3" id="KW-0804">Transcription</keyword>
<dbReference type="Proteomes" id="UP001157034">
    <property type="component" value="Unassembled WGS sequence"/>
</dbReference>
<keyword evidence="2" id="KW-0238">DNA-binding</keyword>
<dbReference type="EMBL" id="BSVB01000001">
    <property type="protein sequence ID" value="GMA96839.1"/>
    <property type="molecule type" value="Genomic_DNA"/>
</dbReference>
<reference evidence="6" key="1">
    <citation type="journal article" date="2019" name="Int. J. Syst. Evol. Microbiol.">
        <title>The Global Catalogue of Microorganisms (GCM) 10K type strain sequencing project: providing services to taxonomists for standard genome sequencing and annotation.</title>
        <authorList>
            <consortium name="The Broad Institute Genomics Platform"/>
            <consortium name="The Broad Institute Genome Sequencing Center for Infectious Disease"/>
            <person name="Wu L."/>
            <person name="Ma J."/>
        </authorList>
    </citation>
    <scope>NUCLEOTIDE SEQUENCE [LARGE SCALE GENOMIC DNA]</scope>
    <source>
        <strain evidence="6">NBRC 108894</strain>
    </source>
</reference>
<dbReference type="SUPFAM" id="SSF53822">
    <property type="entry name" value="Periplasmic binding protein-like I"/>
    <property type="match status" value="1"/>
</dbReference>
<dbReference type="SUPFAM" id="SSF47413">
    <property type="entry name" value="lambda repressor-like DNA-binding domains"/>
    <property type="match status" value="1"/>
</dbReference>
<dbReference type="PROSITE" id="PS00356">
    <property type="entry name" value="HTH_LACI_1"/>
    <property type="match status" value="1"/>
</dbReference>
<dbReference type="Pfam" id="PF00532">
    <property type="entry name" value="Peripla_BP_1"/>
    <property type="match status" value="1"/>
</dbReference>
<dbReference type="CDD" id="cd01392">
    <property type="entry name" value="HTH_LacI"/>
    <property type="match status" value="1"/>
</dbReference>
<dbReference type="PANTHER" id="PTHR30146:SF109">
    <property type="entry name" value="HTH-TYPE TRANSCRIPTIONAL REGULATOR GALS"/>
    <property type="match status" value="1"/>
</dbReference>
<dbReference type="InterPro" id="IPR001761">
    <property type="entry name" value="Peripla_BP/Lac1_sug-bd_dom"/>
</dbReference>
<evidence type="ECO:0000256" key="1">
    <source>
        <dbReference type="ARBA" id="ARBA00023015"/>
    </source>
</evidence>
<organism evidence="5 6">
    <name type="scientific">Pseudolysinimonas kribbensis</name>
    <dbReference type="NCBI Taxonomy" id="433641"/>
    <lineage>
        <taxon>Bacteria</taxon>
        <taxon>Bacillati</taxon>
        <taxon>Actinomycetota</taxon>
        <taxon>Actinomycetes</taxon>
        <taxon>Micrococcales</taxon>
        <taxon>Microbacteriaceae</taxon>
        <taxon>Pseudolysinimonas</taxon>
    </lineage>
</organism>
<evidence type="ECO:0000313" key="5">
    <source>
        <dbReference type="EMBL" id="GMA96839.1"/>
    </source>
</evidence>
<dbReference type="InterPro" id="IPR010982">
    <property type="entry name" value="Lambda_DNA-bd_dom_sf"/>
</dbReference>
<evidence type="ECO:0000256" key="3">
    <source>
        <dbReference type="ARBA" id="ARBA00023163"/>
    </source>
</evidence>
<dbReference type="PROSITE" id="PS50932">
    <property type="entry name" value="HTH_LACI_2"/>
    <property type="match status" value="1"/>
</dbReference>
<dbReference type="Pfam" id="PF00356">
    <property type="entry name" value="LacI"/>
    <property type="match status" value="1"/>
</dbReference>
<comment type="caution">
    <text evidence="5">The sequence shown here is derived from an EMBL/GenBank/DDBJ whole genome shotgun (WGS) entry which is preliminary data.</text>
</comment>
<dbReference type="Gene3D" id="1.10.260.40">
    <property type="entry name" value="lambda repressor-like DNA-binding domains"/>
    <property type="match status" value="1"/>
</dbReference>
<protein>
    <recommendedName>
        <fullName evidence="4">HTH lacI-type domain-containing protein</fullName>
    </recommendedName>
</protein>